<dbReference type="GO" id="GO:0009264">
    <property type="term" value="P:deoxyribonucleotide catabolic process"/>
    <property type="evidence" value="ECO:0007669"/>
    <property type="project" value="UniProtKB-UniRule"/>
</dbReference>
<dbReference type="InterPro" id="IPR002915">
    <property type="entry name" value="DeoC/FbaB/LacD_aldolase"/>
</dbReference>
<evidence type="ECO:0000256" key="4">
    <source>
        <dbReference type="ARBA" id="ARBA00023270"/>
    </source>
</evidence>
<dbReference type="HOGENOM" id="CLU_053595_0_1_9"/>
<dbReference type="PANTHER" id="PTHR10889">
    <property type="entry name" value="DEOXYRIBOSE-PHOSPHATE ALDOLASE"/>
    <property type="match status" value="1"/>
</dbReference>
<keyword evidence="4 7" id="KW-0704">Schiff base</keyword>
<dbReference type="PANTHER" id="PTHR10889:SF1">
    <property type="entry name" value="DEOXYRIBOSE-PHOSPHATE ALDOLASE"/>
    <property type="match status" value="1"/>
</dbReference>
<accession>A4J3L0</accession>
<comment type="pathway">
    <text evidence="7">Carbohydrate degradation; 2-deoxy-D-ribose 1-phosphate degradation; D-glyceraldehyde 3-phosphate and acetaldehyde from 2-deoxy-alpha-D-ribose 1-phosphate: step 2/2.</text>
</comment>
<gene>
    <name evidence="7" type="primary">deoC</name>
    <name evidence="8" type="ordered locus">Dred_1129</name>
</gene>
<keyword evidence="3 7" id="KW-0456">Lyase</keyword>
<evidence type="ECO:0000313" key="9">
    <source>
        <dbReference type="Proteomes" id="UP000001556"/>
    </source>
</evidence>
<dbReference type="Pfam" id="PF01791">
    <property type="entry name" value="DeoC"/>
    <property type="match status" value="1"/>
</dbReference>
<dbReference type="FunFam" id="3.20.20.70:FF:000044">
    <property type="entry name" value="Deoxyribose-phosphate aldolase"/>
    <property type="match status" value="1"/>
</dbReference>
<feature type="active site" description="Proton donor/acceptor" evidence="7">
    <location>
        <position position="189"/>
    </location>
</feature>
<dbReference type="Gene3D" id="3.20.20.70">
    <property type="entry name" value="Aldolase class I"/>
    <property type="match status" value="1"/>
</dbReference>
<dbReference type="CDD" id="cd00959">
    <property type="entry name" value="DeoC"/>
    <property type="match status" value="1"/>
</dbReference>
<dbReference type="UniPathway" id="UPA00002">
    <property type="reaction ID" value="UER00468"/>
</dbReference>
<dbReference type="Proteomes" id="UP000001556">
    <property type="component" value="Chromosome"/>
</dbReference>
<protein>
    <recommendedName>
        <fullName evidence="7">Deoxyribose-phosphate aldolase</fullName>
        <shortName evidence="7">DERA</shortName>
        <ecNumber evidence="7">4.1.2.4</ecNumber>
    </recommendedName>
    <alternativeName>
        <fullName evidence="7">2-deoxy-D-ribose 5-phosphate aldolase</fullName>
    </alternativeName>
    <alternativeName>
        <fullName evidence="7">Phosphodeoxyriboaldolase</fullName>
        <shortName evidence="7">Deoxyriboaldolase</shortName>
    </alternativeName>
</protein>
<evidence type="ECO:0000256" key="2">
    <source>
        <dbReference type="ARBA" id="ARBA00022490"/>
    </source>
</evidence>
<evidence type="ECO:0000256" key="3">
    <source>
        <dbReference type="ARBA" id="ARBA00023239"/>
    </source>
</evidence>
<comment type="function">
    <text evidence="6 7">Catalyzes a reversible aldol reaction between acetaldehyde and D-glyceraldehyde 3-phosphate to generate 2-deoxy-D-ribose 5-phosphate.</text>
</comment>
<evidence type="ECO:0000256" key="6">
    <source>
        <dbReference type="ARBA" id="ARBA00056337"/>
    </source>
</evidence>
<organism evidence="8 9">
    <name type="scientific">Desulforamulus reducens (strain ATCC BAA-1160 / DSM 100696 / MI-1)</name>
    <name type="common">Desulfotomaculum reducens</name>
    <dbReference type="NCBI Taxonomy" id="349161"/>
    <lineage>
        <taxon>Bacteria</taxon>
        <taxon>Bacillati</taxon>
        <taxon>Bacillota</taxon>
        <taxon>Clostridia</taxon>
        <taxon>Eubacteriales</taxon>
        <taxon>Peptococcaceae</taxon>
        <taxon>Desulforamulus</taxon>
    </lineage>
</organism>
<proteinExistence type="inferred from homology"/>
<sequence>MSMNAKELAKMIDHTVLKAVASKKDIVMLCQEAKEYGFASVCINPFFVPLAVEQLKDSEVVVCTVIGFPLGSTTTASKVAETVEAVQNGAKEVDMVINVGALKDGQTEVVFNDMKAVVEAAQSVNPEAITKVIIETCYLTKEEKIQACELAKKAGAHFVKTSTGFGSGGATTEDVALMRQIVGPNLGVKASGGIKNARDALAMMQAGASRIGASAGVAIVQELKGI</sequence>
<dbReference type="EC" id="4.1.2.4" evidence="7"/>
<dbReference type="SMART" id="SM01133">
    <property type="entry name" value="DeoC"/>
    <property type="match status" value="1"/>
</dbReference>
<dbReference type="KEGG" id="drm:Dred_1129"/>
<comment type="subcellular location">
    <subcellularLocation>
        <location evidence="7">Cytoplasm</location>
    </subcellularLocation>
</comment>
<dbReference type="STRING" id="349161.Dred_1129"/>
<dbReference type="EMBL" id="CP000612">
    <property type="protein sequence ID" value="ABO49663.1"/>
    <property type="molecule type" value="Genomic_DNA"/>
</dbReference>
<dbReference type="GO" id="GO:0004139">
    <property type="term" value="F:deoxyribose-phosphate aldolase activity"/>
    <property type="evidence" value="ECO:0007669"/>
    <property type="project" value="UniProtKB-UniRule"/>
</dbReference>
<dbReference type="SUPFAM" id="SSF51569">
    <property type="entry name" value="Aldolase"/>
    <property type="match status" value="1"/>
</dbReference>
<dbReference type="NCBIfam" id="TIGR00126">
    <property type="entry name" value="deoC"/>
    <property type="match status" value="1"/>
</dbReference>
<evidence type="ECO:0000256" key="1">
    <source>
        <dbReference type="ARBA" id="ARBA00010936"/>
    </source>
</evidence>
<dbReference type="InterPro" id="IPR013785">
    <property type="entry name" value="Aldolase_TIM"/>
</dbReference>
<dbReference type="HAMAP" id="MF_00114">
    <property type="entry name" value="DeoC_type1"/>
    <property type="match status" value="1"/>
</dbReference>
<dbReference type="GO" id="GO:0005737">
    <property type="term" value="C:cytoplasm"/>
    <property type="evidence" value="ECO:0007669"/>
    <property type="project" value="UniProtKB-SubCell"/>
</dbReference>
<comment type="catalytic activity">
    <reaction evidence="5 7">
        <text>2-deoxy-D-ribose 5-phosphate = D-glyceraldehyde 3-phosphate + acetaldehyde</text>
        <dbReference type="Rhea" id="RHEA:12821"/>
        <dbReference type="ChEBI" id="CHEBI:15343"/>
        <dbReference type="ChEBI" id="CHEBI:59776"/>
        <dbReference type="ChEBI" id="CHEBI:62877"/>
        <dbReference type="EC" id="4.1.2.4"/>
    </reaction>
</comment>
<reference evidence="8 9" key="1">
    <citation type="submission" date="2007-03" db="EMBL/GenBank/DDBJ databases">
        <title>Complete sequence of Desulfotomaculum reducens MI-1.</title>
        <authorList>
            <consortium name="US DOE Joint Genome Institute"/>
            <person name="Copeland A."/>
            <person name="Lucas S."/>
            <person name="Lapidus A."/>
            <person name="Barry K."/>
            <person name="Detter J.C."/>
            <person name="Glavina del Rio T."/>
            <person name="Hammon N."/>
            <person name="Israni S."/>
            <person name="Dalin E."/>
            <person name="Tice H."/>
            <person name="Pitluck S."/>
            <person name="Sims D."/>
            <person name="Brettin T."/>
            <person name="Bruce D."/>
            <person name="Han C."/>
            <person name="Tapia R."/>
            <person name="Schmutz J."/>
            <person name="Larimer F."/>
            <person name="Land M."/>
            <person name="Hauser L."/>
            <person name="Kyrpides N."/>
            <person name="Kim E."/>
            <person name="Tebo B.M."/>
            <person name="Richardson P."/>
        </authorList>
    </citation>
    <scope>NUCLEOTIDE SEQUENCE [LARGE SCALE GENOMIC DNA]</scope>
    <source>
        <strain evidence="8 9">MI-1</strain>
    </source>
</reference>
<comment type="similarity">
    <text evidence="1 7">Belongs to the DeoC/FbaB aldolase family. DeoC type 1 subfamily.</text>
</comment>
<evidence type="ECO:0000313" key="8">
    <source>
        <dbReference type="EMBL" id="ABO49663.1"/>
    </source>
</evidence>
<keyword evidence="2 7" id="KW-0963">Cytoplasm</keyword>
<name>A4J3L0_DESRM</name>
<evidence type="ECO:0000256" key="5">
    <source>
        <dbReference type="ARBA" id="ARBA00048791"/>
    </source>
</evidence>
<dbReference type="AlphaFoldDB" id="A4J3L0"/>
<feature type="active site" description="Proton donor/acceptor" evidence="7">
    <location>
        <position position="94"/>
    </location>
</feature>
<feature type="active site" description="Schiff-base intermediate with acetaldehyde" evidence="7">
    <location>
        <position position="160"/>
    </location>
</feature>
<evidence type="ECO:0000256" key="7">
    <source>
        <dbReference type="HAMAP-Rule" id="MF_00114"/>
    </source>
</evidence>
<dbReference type="InterPro" id="IPR011343">
    <property type="entry name" value="DeoC"/>
</dbReference>
<dbReference type="eggNOG" id="COG0274">
    <property type="taxonomic scope" value="Bacteria"/>
</dbReference>
<dbReference type="InterPro" id="IPR028581">
    <property type="entry name" value="DeoC_typeI"/>
</dbReference>
<dbReference type="PIRSF" id="PIRSF001357">
    <property type="entry name" value="DeoC"/>
    <property type="match status" value="1"/>
</dbReference>
<dbReference type="GO" id="GO:0006018">
    <property type="term" value="P:2-deoxyribose 1-phosphate catabolic process"/>
    <property type="evidence" value="ECO:0007669"/>
    <property type="project" value="UniProtKB-UniRule"/>
</dbReference>
<dbReference type="GO" id="GO:0016052">
    <property type="term" value="P:carbohydrate catabolic process"/>
    <property type="evidence" value="ECO:0007669"/>
    <property type="project" value="TreeGrafter"/>
</dbReference>
<keyword evidence="9" id="KW-1185">Reference proteome</keyword>